<dbReference type="PANTHER" id="PTHR32176:SF92">
    <property type="entry name" value="XYLOSE ISOMERASE"/>
    <property type="match status" value="1"/>
</dbReference>
<feature type="active site" description="Nucleophile" evidence="3">
    <location>
        <position position="44"/>
    </location>
</feature>
<evidence type="ECO:0000256" key="3">
    <source>
        <dbReference type="PROSITE-ProRule" id="PRU01161"/>
    </source>
</evidence>
<dbReference type="InterPro" id="IPR016035">
    <property type="entry name" value="Acyl_Trfase/lysoPLipase"/>
</dbReference>
<comment type="caution">
    <text evidence="5">The sequence shown here is derived from an EMBL/GenBank/DDBJ whole genome shotgun (WGS) entry which is preliminary data.</text>
</comment>
<keyword evidence="3" id="KW-0378">Hydrolase</keyword>
<dbReference type="Pfam" id="PF01734">
    <property type="entry name" value="Patatin"/>
    <property type="match status" value="1"/>
</dbReference>
<comment type="similarity">
    <text evidence="1">Belongs to the patatin family.</text>
</comment>
<accession>A0ABQ4UF67</accession>
<reference evidence="5" key="1">
    <citation type="journal article" date="2021" name="Front. Microbiol.">
        <title>Comprehensive Comparative Genomics and Phenotyping of Methylobacterium Species.</title>
        <authorList>
            <person name="Alessa O."/>
            <person name="Ogura Y."/>
            <person name="Fujitani Y."/>
            <person name="Takami H."/>
            <person name="Hayashi T."/>
            <person name="Sahin N."/>
            <person name="Tani A."/>
        </authorList>
    </citation>
    <scope>NUCLEOTIDE SEQUENCE</scope>
    <source>
        <strain evidence="5">NBRC 15686</strain>
    </source>
</reference>
<feature type="short sequence motif" description="DGA/G" evidence="3">
    <location>
        <begin position="184"/>
        <end position="186"/>
    </location>
</feature>
<dbReference type="InterPro" id="IPR002641">
    <property type="entry name" value="PNPLA_dom"/>
</dbReference>
<evidence type="ECO:0000313" key="5">
    <source>
        <dbReference type="EMBL" id="GJE65965.1"/>
    </source>
</evidence>
<feature type="active site" description="Proton acceptor" evidence="3">
    <location>
        <position position="184"/>
    </location>
</feature>
<evidence type="ECO:0000313" key="6">
    <source>
        <dbReference type="Proteomes" id="UP001055039"/>
    </source>
</evidence>
<keyword evidence="6" id="KW-1185">Reference proteome</keyword>
<name>A0ABQ4UF67_9HYPH</name>
<proteinExistence type="inferred from homology"/>
<feature type="short sequence motif" description="GXGXXG" evidence="3">
    <location>
        <begin position="10"/>
        <end position="15"/>
    </location>
</feature>
<dbReference type="Gene3D" id="3.40.1090.10">
    <property type="entry name" value="Cytosolic phospholipase A2 catalytic domain"/>
    <property type="match status" value="1"/>
</dbReference>
<organism evidence="5 6">
    <name type="scientific">Methylorubrum aminovorans</name>
    <dbReference type="NCBI Taxonomy" id="269069"/>
    <lineage>
        <taxon>Bacteria</taxon>
        <taxon>Pseudomonadati</taxon>
        <taxon>Pseudomonadota</taxon>
        <taxon>Alphaproteobacteria</taxon>
        <taxon>Hyphomicrobiales</taxon>
        <taxon>Methylobacteriaceae</taxon>
        <taxon>Methylorubrum</taxon>
    </lineage>
</organism>
<dbReference type="RefSeq" id="WP_238225474.1">
    <property type="nucleotide sequence ID" value="NZ_BAAADH010000007.1"/>
</dbReference>
<keyword evidence="2 3" id="KW-0443">Lipid metabolism</keyword>
<dbReference type="PROSITE" id="PS51635">
    <property type="entry name" value="PNPLA"/>
    <property type="match status" value="1"/>
</dbReference>
<evidence type="ECO:0000256" key="1">
    <source>
        <dbReference type="ARBA" id="ARBA00010240"/>
    </source>
</evidence>
<feature type="short sequence motif" description="GXSXG" evidence="3">
    <location>
        <begin position="42"/>
        <end position="46"/>
    </location>
</feature>
<gene>
    <name evidence="5" type="primary">capV</name>
    <name evidence="5" type="ORF">LNAOJCKE_3179</name>
</gene>
<dbReference type="SUPFAM" id="SSF52151">
    <property type="entry name" value="FabD/lysophospholipase-like"/>
    <property type="match status" value="1"/>
</dbReference>
<dbReference type="NCBIfam" id="NF041079">
    <property type="entry name" value="CBASS_lipase"/>
    <property type="match status" value="1"/>
</dbReference>
<dbReference type="Proteomes" id="UP001055039">
    <property type="component" value="Unassembled WGS sequence"/>
</dbReference>
<dbReference type="CDD" id="cd07199">
    <property type="entry name" value="Pat17_PNPLA8_PNPLA9_like"/>
    <property type="match status" value="1"/>
</dbReference>
<feature type="domain" description="PNPLA" evidence="4">
    <location>
        <begin position="6"/>
        <end position="197"/>
    </location>
</feature>
<dbReference type="PANTHER" id="PTHR32176">
    <property type="entry name" value="XYLOSE ISOMERASE"/>
    <property type="match status" value="1"/>
</dbReference>
<reference evidence="5" key="2">
    <citation type="submission" date="2021-08" db="EMBL/GenBank/DDBJ databases">
        <authorList>
            <person name="Tani A."/>
            <person name="Ola A."/>
            <person name="Ogura Y."/>
            <person name="Katsura K."/>
            <person name="Hayashi T."/>
        </authorList>
    </citation>
    <scope>NUCLEOTIDE SEQUENCE</scope>
    <source>
        <strain evidence="5">NBRC 15686</strain>
    </source>
</reference>
<sequence length="335" mass="36305">MTFQILSLSGGGYRGLFTAEILARLEEQAGRPIGGCFDLIAGTSIGGIIAIGLGMGRTASDIRDAFLENGEAIFPPRPSPPKDRLRSMIAKYRWFIGGPKYDGVELRKTIEAIIDPDALLGEARTRLLIPAVNMTEGRVQMFKTPHAPTLRVDQSRKAVEIALATSAAPTYFPLAKIGSSYFADGGLAANSPDACAVHEASHFAGQSREDVRILSIGTTSARFGLPASLGRRFGPAEWLANERLVSTIFGVQQQLVDFMMSHEYRDQYIRIDAETSADHAIDVGLDVATKERRETLQALAEGAYQRFCTHPLVLSALAHRPDLPEFVGTTASARS</sequence>
<keyword evidence="3" id="KW-0442">Lipid degradation</keyword>
<evidence type="ECO:0000256" key="2">
    <source>
        <dbReference type="ARBA" id="ARBA00023098"/>
    </source>
</evidence>
<protein>
    <submittedName>
        <fullName evidence="5">CGAMP-activated phospholipase</fullName>
    </submittedName>
</protein>
<dbReference type="EMBL" id="BPRC01000011">
    <property type="protein sequence ID" value="GJE65965.1"/>
    <property type="molecule type" value="Genomic_DNA"/>
</dbReference>
<evidence type="ECO:0000259" key="4">
    <source>
        <dbReference type="PROSITE" id="PS51635"/>
    </source>
</evidence>